<dbReference type="AlphaFoldDB" id="A0A1I3VLL4"/>
<gene>
    <name evidence="2" type="ORF">SAMN05421835_11138</name>
</gene>
<keyword evidence="3" id="KW-1185">Reference proteome</keyword>
<dbReference type="Pfam" id="PF00378">
    <property type="entry name" value="ECH_1"/>
    <property type="match status" value="1"/>
</dbReference>
<evidence type="ECO:0000313" key="3">
    <source>
        <dbReference type="Proteomes" id="UP000199025"/>
    </source>
</evidence>
<reference evidence="2 3" key="1">
    <citation type="submission" date="2016-10" db="EMBL/GenBank/DDBJ databases">
        <authorList>
            <person name="de Groot N.N."/>
        </authorList>
    </citation>
    <scope>NUCLEOTIDE SEQUENCE [LARGE SCALE GENOMIC DNA]</scope>
    <source>
        <strain evidence="2 3">DSM 44468</strain>
    </source>
</reference>
<evidence type="ECO:0000313" key="2">
    <source>
        <dbReference type="EMBL" id="SFJ95147.1"/>
    </source>
</evidence>
<dbReference type="SUPFAM" id="SSF52096">
    <property type="entry name" value="ClpP/crotonase"/>
    <property type="match status" value="1"/>
</dbReference>
<dbReference type="PANTHER" id="PTHR43802:SF1">
    <property type="entry name" value="IP11341P-RELATED"/>
    <property type="match status" value="1"/>
</dbReference>
<dbReference type="CDD" id="cd06558">
    <property type="entry name" value="crotonase-like"/>
    <property type="match status" value="1"/>
</dbReference>
<sequence>MKELPMSREDLAARWPGYVPPPSLEEYAKKYEDSFVMRRRDGILELRMHTDGGTYVHNWAAHNAWNRVWQDVGNDPDNEVLILTGTGDRWFSGAPRDVWQKPLYEEDPDYIYQQFYDGTKLIENFVTALEIPTIAAINGPGVHTEFALLCDITLATEDADLMDPHFLAGTAPGDGLGLALQALMGTKRAAHHIYTGQSIPARKALEFGLVNEVVPHDSLLARAWELAEMIMERPRYARRMTHSILSRPWKKLVSEDLGFHVSHQGLSMLGGKKQGMAAKTVEEGNQRKAW</sequence>
<dbReference type="STRING" id="115433.SAMN05421835_11138"/>
<protein>
    <submittedName>
        <fullName evidence="2">Enoyl-CoA hydratase/carnithine racemase</fullName>
    </submittedName>
</protein>
<dbReference type="OrthoDB" id="9807606at2"/>
<organism evidence="2 3">
    <name type="scientific">Amycolatopsis sacchari</name>
    <dbReference type="NCBI Taxonomy" id="115433"/>
    <lineage>
        <taxon>Bacteria</taxon>
        <taxon>Bacillati</taxon>
        <taxon>Actinomycetota</taxon>
        <taxon>Actinomycetes</taxon>
        <taxon>Pseudonocardiales</taxon>
        <taxon>Pseudonocardiaceae</taxon>
        <taxon>Amycolatopsis</taxon>
    </lineage>
</organism>
<accession>A0A1I3VLL4</accession>
<dbReference type="Gene3D" id="3.90.226.10">
    <property type="entry name" value="2-enoyl-CoA Hydratase, Chain A, domain 1"/>
    <property type="match status" value="1"/>
</dbReference>
<dbReference type="InterPro" id="IPR029045">
    <property type="entry name" value="ClpP/crotonase-like_dom_sf"/>
</dbReference>
<comment type="similarity">
    <text evidence="1">Belongs to the enoyl-CoA hydratase/isomerase family.</text>
</comment>
<proteinExistence type="inferred from homology"/>
<dbReference type="PANTHER" id="PTHR43802">
    <property type="entry name" value="ENOYL-COA HYDRATASE"/>
    <property type="match status" value="1"/>
</dbReference>
<name>A0A1I3VLL4_9PSEU</name>
<dbReference type="GO" id="GO:0003824">
    <property type="term" value="F:catalytic activity"/>
    <property type="evidence" value="ECO:0007669"/>
    <property type="project" value="UniProtKB-ARBA"/>
</dbReference>
<dbReference type="Proteomes" id="UP000199025">
    <property type="component" value="Unassembled WGS sequence"/>
</dbReference>
<dbReference type="EMBL" id="FORP01000011">
    <property type="protein sequence ID" value="SFJ95147.1"/>
    <property type="molecule type" value="Genomic_DNA"/>
</dbReference>
<evidence type="ECO:0000256" key="1">
    <source>
        <dbReference type="ARBA" id="ARBA00005254"/>
    </source>
</evidence>
<dbReference type="InterPro" id="IPR001753">
    <property type="entry name" value="Enoyl-CoA_hydra/iso"/>
</dbReference>